<organism evidence="2 3">
    <name type="scientific">Streptomyces triticagri</name>
    <dbReference type="NCBI Taxonomy" id="2293568"/>
    <lineage>
        <taxon>Bacteria</taxon>
        <taxon>Bacillati</taxon>
        <taxon>Actinomycetota</taxon>
        <taxon>Actinomycetes</taxon>
        <taxon>Kitasatosporales</taxon>
        <taxon>Streptomycetaceae</taxon>
        <taxon>Streptomyces</taxon>
    </lineage>
</organism>
<dbReference type="PANTHER" id="PTHR35525">
    <property type="entry name" value="BLL6575 PROTEIN"/>
    <property type="match status" value="1"/>
</dbReference>
<dbReference type="Proteomes" id="UP000263094">
    <property type="component" value="Unassembled WGS sequence"/>
</dbReference>
<name>A0A372LWT5_9ACTN</name>
<feature type="domain" description="Zinc finger CGNR" evidence="1">
    <location>
        <begin position="132"/>
        <end position="175"/>
    </location>
</feature>
<sequence>MKFSYVSGNPALDLTGTVECRREAASDLLTCPGDLEQWVGACEELPSGVSADAAALDHARRLREALHRLAVDRVQGRAFTQADLQFVNAAATGAVPTVELADEGLLFRGDIRSALTQVARSGITLLGDRSARIKECGGTDCTRLYVDRSRGGRRTWCGMETCGNRVKAAAYRARRHSAVQD</sequence>
<dbReference type="InterPro" id="IPR023286">
    <property type="entry name" value="ABATE_dom_sf"/>
</dbReference>
<keyword evidence="3" id="KW-1185">Reference proteome</keyword>
<reference evidence="2 3" key="1">
    <citation type="submission" date="2018-08" db="EMBL/GenBank/DDBJ databases">
        <title>Isolation, diversity and antifungal activity of Actinobacteria from wheat.</title>
        <authorList>
            <person name="Han C."/>
        </authorList>
    </citation>
    <scope>NUCLEOTIDE SEQUENCE [LARGE SCALE GENOMIC DNA]</scope>
    <source>
        <strain evidence="2 3">NEAU-YY421</strain>
    </source>
</reference>
<comment type="caution">
    <text evidence="2">The sequence shown here is derived from an EMBL/GenBank/DDBJ whole genome shotgun (WGS) entry which is preliminary data.</text>
</comment>
<evidence type="ECO:0000313" key="3">
    <source>
        <dbReference type="Proteomes" id="UP000263094"/>
    </source>
</evidence>
<dbReference type="Pfam" id="PF07336">
    <property type="entry name" value="ABATE"/>
    <property type="match status" value="1"/>
</dbReference>
<proteinExistence type="predicted"/>
<gene>
    <name evidence="2" type="ORF">DY218_29510</name>
</gene>
<protein>
    <recommendedName>
        <fullName evidence="1">Zinc finger CGNR domain-containing protein</fullName>
    </recommendedName>
</protein>
<dbReference type="SUPFAM" id="SSF160904">
    <property type="entry name" value="Jann2411-like"/>
    <property type="match status" value="1"/>
</dbReference>
<dbReference type="InterPro" id="IPR021005">
    <property type="entry name" value="Znf_CGNR"/>
</dbReference>
<dbReference type="Gene3D" id="1.10.3300.10">
    <property type="entry name" value="Jann2411-like domain"/>
    <property type="match status" value="1"/>
</dbReference>
<accession>A0A372LWT5</accession>
<dbReference type="EMBL" id="QUAK01000220">
    <property type="protein sequence ID" value="RFU83126.1"/>
    <property type="molecule type" value="Genomic_DNA"/>
</dbReference>
<dbReference type="InterPro" id="IPR010852">
    <property type="entry name" value="ABATE"/>
</dbReference>
<evidence type="ECO:0000313" key="2">
    <source>
        <dbReference type="EMBL" id="RFU83126.1"/>
    </source>
</evidence>
<evidence type="ECO:0000259" key="1">
    <source>
        <dbReference type="Pfam" id="PF11706"/>
    </source>
</evidence>
<dbReference type="OrthoDB" id="123307at2"/>
<dbReference type="Pfam" id="PF11706">
    <property type="entry name" value="zf-CGNR"/>
    <property type="match status" value="1"/>
</dbReference>
<dbReference type="AlphaFoldDB" id="A0A372LWT5"/>
<dbReference type="RefSeq" id="WP_128559197.1">
    <property type="nucleotide sequence ID" value="NZ_QUAK01000220.1"/>
</dbReference>
<dbReference type="PANTHER" id="PTHR35525:SF3">
    <property type="entry name" value="BLL6575 PROTEIN"/>
    <property type="match status" value="1"/>
</dbReference>